<evidence type="ECO:0000256" key="1">
    <source>
        <dbReference type="SAM" id="SignalP"/>
    </source>
</evidence>
<accession>A0A2C5YV09</accession>
<proteinExistence type="predicted"/>
<dbReference type="OrthoDB" id="3223416at2759"/>
<feature type="chain" id="PRO_5013174644" description="Cupin type-1 domain-containing protein" evidence="1">
    <location>
        <begin position="23"/>
        <end position="174"/>
    </location>
</feature>
<name>A0A2C5YV09_9HYPO</name>
<feature type="signal peptide" evidence="1">
    <location>
        <begin position="1"/>
        <end position="22"/>
    </location>
</feature>
<dbReference type="Proteomes" id="UP000224854">
    <property type="component" value="Unassembled WGS sequence"/>
</dbReference>
<keyword evidence="3" id="KW-1185">Reference proteome</keyword>
<dbReference type="EMBL" id="NJEU01000571">
    <property type="protein sequence ID" value="PHH72607.1"/>
    <property type="molecule type" value="Genomic_DNA"/>
</dbReference>
<organism evidence="2 3">
    <name type="scientific">Ophiocordyceps australis</name>
    <dbReference type="NCBI Taxonomy" id="1399860"/>
    <lineage>
        <taxon>Eukaryota</taxon>
        <taxon>Fungi</taxon>
        <taxon>Dikarya</taxon>
        <taxon>Ascomycota</taxon>
        <taxon>Pezizomycotina</taxon>
        <taxon>Sordariomycetes</taxon>
        <taxon>Hypocreomycetidae</taxon>
        <taxon>Hypocreales</taxon>
        <taxon>Ophiocordycipitaceae</taxon>
        <taxon>Ophiocordyceps</taxon>
    </lineage>
</organism>
<gene>
    <name evidence="2" type="ORF">CDD82_5899</name>
</gene>
<evidence type="ECO:0008006" key="4">
    <source>
        <dbReference type="Google" id="ProtNLM"/>
    </source>
</evidence>
<dbReference type="AlphaFoldDB" id="A0A2C5YV09"/>
<comment type="caution">
    <text evidence="2">The sequence shown here is derived from an EMBL/GenBank/DDBJ whole genome shotgun (WGS) entry which is preliminary data.</text>
</comment>
<sequence length="174" mass="18126">MSRPALLLWLLCNLSLSLSAMASDRKHTITAISAVDGRSVIECWELEAPCQISAAPGTSGAATTQLGPVGNATHTVLPPRFDGGWHNAPAAQYVVFLSGRAEISVPGSSQPVVVDGGQDGLIIAADTADVSSLGHRTVYPGDVPTTAIQLPFLDGQIPPHKVLYSGPCRKQSNC</sequence>
<protein>
    <recommendedName>
        <fullName evidence="4">Cupin type-1 domain-containing protein</fullName>
    </recommendedName>
</protein>
<evidence type="ECO:0000313" key="2">
    <source>
        <dbReference type="EMBL" id="PHH72607.1"/>
    </source>
</evidence>
<evidence type="ECO:0000313" key="3">
    <source>
        <dbReference type="Proteomes" id="UP000224854"/>
    </source>
</evidence>
<reference evidence="2 3" key="1">
    <citation type="submission" date="2017-06" db="EMBL/GenBank/DDBJ databases">
        <title>Ant-infecting Ophiocordyceps genomes reveal a high diversity of potential behavioral manipulation genes and a possible major role for enterotoxins.</title>
        <authorList>
            <person name="De Bekker C."/>
            <person name="Evans H.C."/>
            <person name="Brachmann A."/>
            <person name="Hughes D.P."/>
        </authorList>
    </citation>
    <scope>NUCLEOTIDE SEQUENCE [LARGE SCALE GENOMIC DNA]</scope>
    <source>
        <strain evidence="2 3">1348a</strain>
    </source>
</reference>
<keyword evidence="1" id="KW-0732">Signal</keyword>